<dbReference type="AlphaFoldDB" id="A0A4V5NYG2"/>
<evidence type="ECO:0000313" key="2">
    <source>
        <dbReference type="Proteomes" id="UP000307244"/>
    </source>
</evidence>
<name>A0A4V5NYG2_9SPHI</name>
<organism evidence="1 2">
    <name type="scientific">Pedobacter frigoris</name>
    <dbReference type="NCBI Taxonomy" id="2571272"/>
    <lineage>
        <taxon>Bacteria</taxon>
        <taxon>Pseudomonadati</taxon>
        <taxon>Bacteroidota</taxon>
        <taxon>Sphingobacteriia</taxon>
        <taxon>Sphingobacteriales</taxon>
        <taxon>Sphingobacteriaceae</taxon>
        <taxon>Pedobacter</taxon>
    </lineage>
</organism>
<protein>
    <submittedName>
        <fullName evidence="1">Uncharacterized protein</fullName>
    </submittedName>
</protein>
<dbReference type="OrthoDB" id="753706at2"/>
<gene>
    <name evidence="1" type="ORF">FA047_19000</name>
</gene>
<accession>A0A4V5NYG2</accession>
<comment type="caution">
    <text evidence="1">The sequence shown here is derived from an EMBL/GenBank/DDBJ whole genome shotgun (WGS) entry which is preliminary data.</text>
</comment>
<evidence type="ECO:0000313" key="1">
    <source>
        <dbReference type="EMBL" id="TKC03654.1"/>
    </source>
</evidence>
<dbReference type="RefSeq" id="WP_136837677.1">
    <property type="nucleotide sequence ID" value="NZ_SWBQ01000007.1"/>
</dbReference>
<dbReference type="EMBL" id="SWBQ01000007">
    <property type="protein sequence ID" value="TKC03654.1"/>
    <property type="molecule type" value="Genomic_DNA"/>
</dbReference>
<reference evidence="1 2" key="1">
    <citation type="submission" date="2019-04" db="EMBL/GenBank/DDBJ databases">
        <title>Pedobacter sp. RP-3-15 sp. nov., isolated from Arctic soil.</title>
        <authorList>
            <person name="Dahal R.H."/>
            <person name="Kim D.-U."/>
        </authorList>
    </citation>
    <scope>NUCLEOTIDE SEQUENCE [LARGE SCALE GENOMIC DNA]</scope>
    <source>
        <strain evidence="1 2">RP-3-15</strain>
    </source>
</reference>
<dbReference type="Proteomes" id="UP000307244">
    <property type="component" value="Unassembled WGS sequence"/>
</dbReference>
<keyword evidence="2" id="KW-1185">Reference proteome</keyword>
<proteinExistence type="predicted"/>
<sequence>MDDVVKGLVPHILSFVINELCRNGFLIAYERDLADLKGLVSADSITPDDFELLESVDDGIVKVLLKSVDKVIDCSKTYLMINNLDELEVLENEECNQEASNSYHIYILEWESKNYKDLLFNLNPVYFSISQLLYHTSCQLRLNTVDIPEEMYDEFLEHYAEVLHERLISEDKNVSLLYDLIIELNMDLCEIDRLTWERED</sequence>